<feature type="domain" description="CN hydrolase" evidence="1">
    <location>
        <begin position="1"/>
        <end position="361"/>
    </location>
</feature>
<protein>
    <submittedName>
        <fullName evidence="2">Asparagine amidohydrolase, putative</fullName>
    </submittedName>
</protein>
<dbReference type="PANTHER" id="PTHR11750">
    <property type="entry name" value="PROTEIN N-TERMINAL AMIDASE"/>
    <property type="match status" value="1"/>
</dbReference>
<dbReference type="GO" id="GO:0008418">
    <property type="term" value="F:protein-N-terminal asparagine amidohydrolase activity"/>
    <property type="evidence" value="ECO:0007669"/>
    <property type="project" value="InterPro"/>
</dbReference>
<dbReference type="AlphaFoldDB" id="B6QG07"/>
<dbReference type="VEuPathDB" id="FungiDB:PMAA_083980"/>
<gene>
    <name evidence="2" type="ORF">PMAA_083980</name>
</gene>
<reference evidence="3" key="1">
    <citation type="journal article" date="2015" name="Genome Announc.">
        <title>Genome sequence of the AIDS-associated pathogen Penicillium marneffei (ATCC18224) and its near taxonomic relative Talaromyces stipitatus (ATCC10500).</title>
        <authorList>
            <person name="Nierman W.C."/>
            <person name="Fedorova-Abrams N.D."/>
            <person name="Andrianopoulos A."/>
        </authorList>
    </citation>
    <scope>NUCLEOTIDE SEQUENCE [LARGE SCALE GENOMIC DNA]</scope>
    <source>
        <strain evidence="3">ATCC 18224 / CBS 334.59 / QM 7333</strain>
    </source>
</reference>
<dbReference type="EMBL" id="DS995901">
    <property type="protein sequence ID" value="EEA24392.1"/>
    <property type="molecule type" value="Genomic_DNA"/>
</dbReference>
<evidence type="ECO:0000313" key="2">
    <source>
        <dbReference type="EMBL" id="EEA24392.1"/>
    </source>
</evidence>
<dbReference type="PANTHER" id="PTHR11750:SF26">
    <property type="entry name" value="PROTEIN N-TERMINAL AMIDASE"/>
    <property type="match status" value="1"/>
</dbReference>
<dbReference type="SUPFAM" id="SSF56317">
    <property type="entry name" value="Carbon-nitrogen hydrolase"/>
    <property type="match status" value="1"/>
</dbReference>
<dbReference type="InterPro" id="IPR003010">
    <property type="entry name" value="C-N_Hydrolase"/>
</dbReference>
<accession>B6QG07</accession>
<dbReference type="Pfam" id="PF00795">
    <property type="entry name" value="CN_hydrolase"/>
    <property type="match status" value="1"/>
</dbReference>
<dbReference type="PROSITE" id="PS50263">
    <property type="entry name" value="CN_HYDROLASE"/>
    <property type="match status" value="1"/>
</dbReference>
<name>B6QG07_TALMQ</name>
<evidence type="ECO:0000313" key="3">
    <source>
        <dbReference type="Proteomes" id="UP000001294"/>
    </source>
</evidence>
<evidence type="ECO:0000259" key="1">
    <source>
        <dbReference type="PROSITE" id="PS50263"/>
    </source>
</evidence>
<dbReference type="InterPro" id="IPR036526">
    <property type="entry name" value="C-N_Hydrolase_sf"/>
</dbReference>
<sequence length="377" mass="42058">MRIATLQFAPRLGDVEGNIKRADMLLRLTPPEDGDGLHFVDGKPGIEELHPDILVLPEMAFSGYNFPSLEAITPYLEYQGKGPSALWAQRTARRLKCKVCVGYPEIYRNPEVSSVNGTNENGLVTSPAKLYNSLVVVDEAGQVIHNYRKRFLYYTDDSWASEGEAEWSFKSLEFHTGMSDVDTTAAAIQPQTTRKSIQIPTTFGICMDINPYKFEAPWDAYEFAHRVLDSQSHLVILSAAWLTTDADSLALKTGELPDMDTFNYWLRRFWPLIEQKINYGDRQLEGFDSSTETKVIIVFANRTGMEDGGPGCVIPHAVYAGTSTIVAITQKKDSSALDVKIHCWGIKGAREEGICFADTESEPEMAFVMKKIGDSTD</sequence>
<keyword evidence="3" id="KW-1185">Reference proteome</keyword>
<dbReference type="InterPro" id="IPR039703">
    <property type="entry name" value="Nta1"/>
</dbReference>
<dbReference type="GO" id="GO:0030163">
    <property type="term" value="P:protein catabolic process"/>
    <property type="evidence" value="ECO:0007669"/>
    <property type="project" value="TreeGrafter"/>
</dbReference>
<dbReference type="Proteomes" id="UP000001294">
    <property type="component" value="Unassembled WGS sequence"/>
</dbReference>
<proteinExistence type="predicted"/>
<organism evidence="2 3">
    <name type="scientific">Talaromyces marneffei (strain ATCC 18224 / CBS 334.59 / QM 7333)</name>
    <name type="common">Penicillium marneffei</name>
    <dbReference type="NCBI Taxonomy" id="441960"/>
    <lineage>
        <taxon>Eukaryota</taxon>
        <taxon>Fungi</taxon>
        <taxon>Dikarya</taxon>
        <taxon>Ascomycota</taxon>
        <taxon>Pezizomycotina</taxon>
        <taxon>Eurotiomycetes</taxon>
        <taxon>Eurotiomycetidae</taxon>
        <taxon>Eurotiales</taxon>
        <taxon>Trichocomaceae</taxon>
        <taxon>Talaromyces</taxon>
        <taxon>Talaromyces sect. Talaromyces</taxon>
    </lineage>
</organism>
<dbReference type="OrthoDB" id="201515at2759"/>
<dbReference type="STRING" id="441960.B6QG07"/>
<dbReference type="PhylomeDB" id="B6QG07"/>
<keyword evidence="2" id="KW-0378">Hydrolase</keyword>
<dbReference type="HOGENOM" id="CLU_009854_1_1_1"/>
<dbReference type="Gene3D" id="3.60.110.10">
    <property type="entry name" value="Carbon-nitrogen hydrolase"/>
    <property type="match status" value="1"/>
</dbReference>
<dbReference type="GO" id="GO:0070773">
    <property type="term" value="F:protein-N-terminal glutamine amidohydrolase activity"/>
    <property type="evidence" value="ECO:0007669"/>
    <property type="project" value="InterPro"/>
</dbReference>